<proteinExistence type="predicted"/>
<feature type="transmembrane region" description="Helical" evidence="1">
    <location>
        <begin position="251"/>
        <end position="271"/>
    </location>
</feature>
<dbReference type="EMBL" id="WQLA01000006">
    <property type="protein sequence ID" value="MVN92328.1"/>
    <property type="molecule type" value="Genomic_DNA"/>
</dbReference>
<feature type="transmembrane region" description="Helical" evidence="1">
    <location>
        <begin position="194"/>
        <end position="217"/>
    </location>
</feature>
<comment type="caution">
    <text evidence="2">The sequence shown here is derived from an EMBL/GenBank/DDBJ whole genome shotgun (WGS) entry which is preliminary data.</text>
</comment>
<dbReference type="RefSeq" id="WP_157542652.1">
    <property type="nucleotide sequence ID" value="NZ_WQLA01000006.1"/>
</dbReference>
<feature type="transmembrane region" description="Helical" evidence="1">
    <location>
        <begin position="166"/>
        <end position="187"/>
    </location>
</feature>
<keyword evidence="1" id="KW-0812">Transmembrane</keyword>
<name>A0A6I4IF10_9SPHI</name>
<evidence type="ECO:0000313" key="2">
    <source>
        <dbReference type="EMBL" id="MVN92328.1"/>
    </source>
</evidence>
<organism evidence="2 3">
    <name type="scientific">Mucilaginibacter aquatilis</name>
    <dbReference type="NCBI Taxonomy" id="1517760"/>
    <lineage>
        <taxon>Bacteria</taxon>
        <taxon>Pseudomonadati</taxon>
        <taxon>Bacteroidota</taxon>
        <taxon>Sphingobacteriia</taxon>
        <taxon>Sphingobacteriales</taxon>
        <taxon>Sphingobacteriaceae</taxon>
        <taxon>Mucilaginibacter</taxon>
    </lineage>
</organism>
<gene>
    <name evidence="2" type="ORF">GO816_14420</name>
</gene>
<evidence type="ECO:0000313" key="3">
    <source>
        <dbReference type="Proteomes" id="UP000434850"/>
    </source>
</evidence>
<dbReference type="OrthoDB" id="671850at2"/>
<keyword evidence="1" id="KW-1133">Transmembrane helix</keyword>
<reference evidence="2 3" key="1">
    <citation type="submission" date="2019-12" db="EMBL/GenBank/DDBJ databases">
        <title>Mucilaginibacter sp. HME9299 genome sequencing and assembly.</title>
        <authorList>
            <person name="Kang H."/>
            <person name="Kim H."/>
            <person name="Joh K."/>
        </authorList>
    </citation>
    <scope>NUCLEOTIDE SEQUENCE [LARGE SCALE GENOMIC DNA]</scope>
    <source>
        <strain evidence="2 3">HME9299</strain>
    </source>
</reference>
<accession>A0A6I4IF10</accession>
<evidence type="ECO:0000256" key="1">
    <source>
        <dbReference type="SAM" id="Phobius"/>
    </source>
</evidence>
<keyword evidence="1" id="KW-0472">Membrane</keyword>
<dbReference type="Proteomes" id="UP000434850">
    <property type="component" value="Unassembled WGS sequence"/>
</dbReference>
<feature type="transmembrane region" description="Helical" evidence="1">
    <location>
        <begin position="223"/>
        <end position="239"/>
    </location>
</feature>
<sequence>MKTLENHIILYDANCPMCKLYTKTFVNAGMLGSNGRASYQNMPTEVCPVVDLHRAVNEIALVNTKTGQVSYGIQSLLKVFGNAWPVFKPLFGFAPFIWLLRKVYAFISYNRRVIVPAVNKEDDQLQPSFRLGYRVAYLIFSWLVVAMVLTSYAVHLAPVVPVGHMLREYFICGGQIIFQGIIISMFMPAKRWDYLGNMMTISFGGALLLLPLLGVGVFIALDAWIYIACFMGVAGLMLLEHIRRTRILKLGWLLTISWVAYRLLVLALIYLNN</sequence>
<dbReference type="AlphaFoldDB" id="A0A6I4IF10"/>
<keyword evidence="3" id="KW-1185">Reference proteome</keyword>
<feature type="transmembrane region" description="Helical" evidence="1">
    <location>
        <begin position="135"/>
        <end position="154"/>
    </location>
</feature>
<protein>
    <submittedName>
        <fullName evidence="2">DUF393 domain-containing protein</fullName>
    </submittedName>
</protein>